<accession>F9FAJ0</accession>
<keyword evidence="1" id="KW-0238">DNA-binding</keyword>
<dbReference type="PROSITE" id="PS51253">
    <property type="entry name" value="HTH_CENPB"/>
    <property type="match status" value="1"/>
</dbReference>
<dbReference type="EMBL" id="AFQF01001193">
    <property type="protein sequence ID" value="EGU86066.1"/>
    <property type="molecule type" value="Genomic_DNA"/>
</dbReference>
<evidence type="ECO:0000259" key="2">
    <source>
        <dbReference type="PROSITE" id="PS51253"/>
    </source>
</evidence>
<dbReference type="GO" id="GO:0003677">
    <property type="term" value="F:DNA binding"/>
    <property type="evidence" value="ECO:0007669"/>
    <property type="project" value="UniProtKB-KW"/>
</dbReference>
<sequence>MSQFNDEGNIFLALQAHHKDPKLRIRRAASIYDVCPKKLGRRQKGMQSRRDLTPKSRKLSDLEEQIVVRFILDLDSRGFAPRLRGVEEMVNRLLADRDAPPVGKRWASNLVKRHKDLKTRFFSLVENIIAKYGIRLDEIYYFDETGFLMGMISSGMAVTGSKRRENPKSVHSGSREWITVIQAINAEGRAIQPLINDESSLLRASITSLTGTQKAISQAIEPLRRAKMVGQIMRQASSG</sequence>
<evidence type="ECO:0000256" key="1">
    <source>
        <dbReference type="ARBA" id="ARBA00023125"/>
    </source>
</evidence>
<comment type="caution">
    <text evidence="3">The sequence shown here is derived from an EMBL/GenBank/DDBJ whole genome shotgun (WGS) entry which is preliminary data.</text>
</comment>
<gene>
    <name evidence="3" type="ORF">FOXB_03416</name>
</gene>
<proteinExistence type="predicted"/>
<reference evidence="3" key="1">
    <citation type="journal article" date="2012" name="Mol. Plant Microbe Interact.">
        <title>A highly conserved effector in Fusarium oxysporum is required for full virulence on Arabidopsis.</title>
        <authorList>
            <person name="Thatcher L.F."/>
            <person name="Gardiner D.M."/>
            <person name="Kazan K."/>
            <person name="Manners J."/>
        </authorList>
    </citation>
    <scope>NUCLEOTIDE SEQUENCE [LARGE SCALE GENOMIC DNA]</scope>
    <source>
        <strain evidence="3">Fo5176</strain>
    </source>
</reference>
<organism evidence="3">
    <name type="scientific">Fusarium oxysporum (strain Fo5176)</name>
    <name type="common">Fusarium vascular wilt</name>
    <dbReference type="NCBI Taxonomy" id="660025"/>
    <lineage>
        <taxon>Eukaryota</taxon>
        <taxon>Fungi</taxon>
        <taxon>Dikarya</taxon>
        <taxon>Ascomycota</taxon>
        <taxon>Pezizomycotina</taxon>
        <taxon>Sordariomycetes</taxon>
        <taxon>Hypocreomycetidae</taxon>
        <taxon>Hypocreales</taxon>
        <taxon>Nectriaceae</taxon>
        <taxon>Fusarium</taxon>
        <taxon>Fusarium oxysporum species complex</taxon>
    </lineage>
</organism>
<evidence type="ECO:0000313" key="3">
    <source>
        <dbReference type="EMBL" id="EGU86066.1"/>
    </source>
</evidence>
<name>F9FAJ0_FUSOF</name>
<dbReference type="STRING" id="660025.F9FAJ0"/>
<dbReference type="InterPro" id="IPR006600">
    <property type="entry name" value="HTH_CenpB_DNA-bd_dom"/>
</dbReference>
<feature type="domain" description="HTH CENPB-type" evidence="2">
    <location>
        <begin position="51"/>
        <end position="120"/>
    </location>
</feature>
<dbReference type="AlphaFoldDB" id="F9FAJ0"/>
<dbReference type="OrthoDB" id="5231586at2759"/>
<protein>
    <recommendedName>
        <fullName evidence="2">HTH CENPB-type domain-containing protein</fullName>
    </recommendedName>
</protein>